<keyword evidence="2" id="KW-0328">Glycosyltransferase</keyword>
<reference evidence="2" key="1">
    <citation type="submission" date="2021-09" db="EMBL/GenBank/DDBJ databases">
        <authorList>
            <person name="Wu T."/>
            <person name="Guo S.Z."/>
        </authorList>
    </citation>
    <scope>NUCLEOTIDE SEQUENCE</scope>
    <source>
        <strain evidence="2">RSS-23</strain>
    </source>
</reference>
<dbReference type="GO" id="GO:0016757">
    <property type="term" value="F:glycosyltransferase activity"/>
    <property type="evidence" value="ECO:0007669"/>
    <property type="project" value="UniProtKB-KW"/>
</dbReference>
<dbReference type="RefSeq" id="WP_223629359.1">
    <property type="nucleotide sequence ID" value="NZ_JAIQDJ010000006.1"/>
</dbReference>
<proteinExistence type="predicted"/>
<dbReference type="Pfam" id="PF00535">
    <property type="entry name" value="Glycos_transf_2"/>
    <property type="match status" value="1"/>
</dbReference>
<feature type="domain" description="Glycosyltransferase 2-like" evidence="1">
    <location>
        <begin position="7"/>
        <end position="164"/>
    </location>
</feature>
<organism evidence="2 3">
    <name type="scientific">Thermomonas beijingensis</name>
    <dbReference type="NCBI Taxonomy" id="2872701"/>
    <lineage>
        <taxon>Bacteria</taxon>
        <taxon>Pseudomonadati</taxon>
        <taxon>Pseudomonadota</taxon>
        <taxon>Gammaproteobacteria</taxon>
        <taxon>Lysobacterales</taxon>
        <taxon>Lysobacteraceae</taxon>
        <taxon>Thermomonas</taxon>
    </lineage>
</organism>
<dbReference type="PANTHER" id="PTHR22916:SF3">
    <property type="entry name" value="UDP-GLCNAC:BETAGAL BETA-1,3-N-ACETYLGLUCOSAMINYLTRANSFERASE-LIKE PROTEIN 1"/>
    <property type="match status" value="1"/>
</dbReference>
<dbReference type="Proteomes" id="UP001430290">
    <property type="component" value="Unassembled WGS sequence"/>
</dbReference>
<name>A0ABS7TFQ0_9GAMM</name>
<sequence length="342" mass="37720">MHAPLISIAVPIYNTARYLPAALDSLLAQDYPHWEGLLWDDGSSDGSGQIAAAYAARDARFRVLGEGCNRGNPAALAAALTQARGGFLGVLDSDDILEPIALSSMHAFLRAHPQLGMAYSQYVEINENGALLGPGTRCNTPYSARQLLVHFMTYQFRLIRRDAYLAVGGFNPMAAYAEDYDLCLRLSETCSIGHLPQPLYRYRIRHGSISQSSRLRQVQASYAAAQRALQRRGLDRSHVLSLGLRVRHQFRPKPATAAPETASVFGAGDPETEQCLRQSPPFDAATASPTRNWAEQVEERYRAFVADAHHRGLDARYDCALEIDSWHVLQSNRPFGGIRGLP</sequence>
<dbReference type="EC" id="2.4.-.-" evidence="2"/>
<dbReference type="InterPro" id="IPR001173">
    <property type="entry name" value="Glyco_trans_2-like"/>
</dbReference>
<evidence type="ECO:0000313" key="2">
    <source>
        <dbReference type="EMBL" id="MBZ4186677.1"/>
    </source>
</evidence>
<dbReference type="PANTHER" id="PTHR22916">
    <property type="entry name" value="GLYCOSYLTRANSFERASE"/>
    <property type="match status" value="1"/>
</dbReference>
<dbReference type="EMBL" id="JAIQDJ010000006">
    <property type="protein sequence ID" value="MBZ4186677.1"/>
    <property type="molecule type" value="Genomic_DNA"/>
</dbReference>
<keyword evidence="2" id="KW-0808">Transferase</keyword>
<protein>
    <submittedName>
        <fullName evidence="2">Glycosyltransferase</fullName>
        <ecNumber evidence="2">2.4.-.-</ecNumber>
    </submittedName>
</protein>
<dbReference type="Gene3D" id="3.90.550.10">
    <property type="entry name" value="Spore Coat Polysaccharide Biosynthesis Protein SpsA, Chain A"/>
    <property type="match status" value="1"/>
</dbReference>
<accession>A0ABS7TFQ0</accession>
<keyword evidence="3" id="KW-1185">Reference proteome</keyword>
<dbReference type="InterPro" id="IPR029044">
    <property type="entry name" value="Nucleotide-diphossugar_trans"/>
</dbReference>
<evidence type="ECO:0000313" key="3">
    <source>
        <dbReference type="Proteomes" id="UP001430290"/>
    </source>
</evidence>
<evidence type="ECO:0000259" key="1">
    <source>
        <dbReference type="Pfam" id="PF00535"/>
    </source>
</evidence>
<gene>
    <name evidence="2" type="ORF">K7B09_10120</name>
</gene>
<comment type="caution">
    <text evidence="2">The sequence shown here is derived from an EMBL/GenBank/DDBJ whole genome shotgun (WGS) entry which is preliminary data.</text>
</comment>
<dbReference type="SUPFAM" id="SSF53448">
    <property type="entry name" value="Nucleotide-diphospho-sugar transferases"/>
    <property type="match status" value="1"/>
</dbReference>